<evidence type="ECO:0000313" key="6">
    <source>
        <dbReference type="Proteomes" id="UP001497623"/>
    </source>
</evidence>
<name>A0AAV2PKF1_MEGNR</name>
<dbReference type="PROSITE" id="PS51155">
    <property type="entry name" value="CHIT_BIND_RR_2"/>
    <property type="match status" value="1"/>
</dbReference>
<evidence type="ECO:0000256" key="2">
    <source>
        <dbReference type="PROSITE-ProRule" id="PRU00497"/>
    </source>
</evidence>
<evidence type="ECO:0008006" key="7">
    <source>
        <dbReference type="Google" id="ProtNLM"/>
    </source>
</evidence>
<feature type="compositionally biased region" description="Acidic residues" evidence="3">
    <location>
        <begin position="159"/>
        <end position="173"/>
    </location>
</feature>
<feature type="signal peptide" evidence="4">
    <location>
        <begin position="1"/>
        <end position="33"/>
    </location>
</feature>
<keyword evidence="6" id="KW-1185">Reference proteome</keyword>
<dbReference type="Proteomes" id="UP001497623">
    <property type="component" value="Unassembled WGS sequence"/>
</dbReference>
<organism evidence="5 6">
    <name type="scientific">Meganyctiphanes norvegica</name>
    <name type="common">Northern krill</name>
    <name type="synonym">Thysanopoda norvegica</name>
    <dbReference type="NCBI Taxonomy" id="48144"/>
    <lineage>
        <taxon>Eukaryota</taxon>
        <taxon>Metazoa</taxon>
        <taxon>Ecdysozoa</taxon>
        <taxon>Arthropoda</taxon>
        <taxon>Crustacea</taxon>
        <taxon>Multicrustacea</taxon>
        <taxon>Malacostraca</taxon>
        <taxon>Eumalacostraca</taxon>
        <taxon>Eucarida</taxon>
        <taxon>Euphausiacea</taxon>
        <taxon>Euphausiidae</taxon>
        <taxon>Meganyctiphanes</taxon>
    </lineage>
</organism>
<dbReference type="InterPro" id="IPR000618">
    <property type="entry name" value="Insect_cuticle"/>
</dbReference>
<evidence type="ECO:0000256" key="4">
    <source>
        <dbReference type="SAM" id="SignalP"/>
    </source>
</evidence>
<dbReference type="PANTHER" id="PTHR12236:SF79">
    <property type="entry name" value="CUTICULAR PROTEIN 50CB-RELATED"/>
    <property type="match status" value="1"/>
</dbReference>
<dbReference type="GO" id="GO:0005615">
    <property type="term" value="C:extracellular space"/>
    <property type="evidence" value="ECO:0007669"/>
    <property type="project" value="TreeGrafter"/>
</dbReference>
<keyword evidence="1 2" id="KW-0193">Cuticle</keyword>
<reference evidence="5 6" key="1">
    <citation type="submission" date="2024-05" db="EMBL/GenBank/DDBJ databases">
        <authorList>
            <person name="Wallberg A."/>
        </authorList>
    </citation>
    <scope>NUCLEOTIDE SEQUENCE [LARGE SCALE GENOMIC DNA]</scope>
</reference>
<dbReference type="GO" id="GO:0031012">
    <property type="term" value="C:extracellular matrix"/>
    <property type="evidence" value="ECO:0007669"/>
    <property type="project" value="TreeGrafter"/>
</dbReference>
<dbReference type="GO" id="GO:0042302">
    <property type="term" value="F:structural constituent of cuticle"/>
    <property type="evidence" value="ECO:0007669"/>
    <property type="project" value="UniProtKB-UniRule"/>
</dbReference>
<keyword evidence="4" id="KW-0732">Signal</keyword>
<dbReference type="InterPro" id="IPR051217">
    <property type="entry name" value="Insect_Cuticle_Struc_Prot"/>
</dbReference>
<sequence>SFTLLLLRPHRIQAMAKVSVALALLALVAVCLGRPSELPPYGPPPPPYGGYPAPHKEPGMPYAYQYAVKDDYQGVDFGANEESDGELVSGSYNVALPDGRIQIVSYTSDHYKGYQANVAYEGEAQFPAPSPYGPPPPAPYGPPPPPPYGPPPPPPYEAPVEEEAAPYEAPAEE</sequence>
<evidence type="ECO:0000256" key="3">
    <source>
        <dbReference type="SAM" id="MobiDB-lite"/>
    </source>
</evidence>
<feature type="chain" id="PRO_5043696528" description="Pro-resilin" evidence="4">
    <location>
        <begin position="34"/>
        <end position="173"/>
    </location>
</feature>
<feature type="compositionally biased region" description="Pro residues" evidence="3">
    <location>
        <begin position="128"/>
        <end position="157"/>
    </location>
</feature>
<feature type="non-terminal residue" evidence="5">
    <location>
        <position position="1"/>
    </location>
</feature>
<feature type="region of interest" description="Disordered" evidence="3">
    <location>
        <begin position="124"/>
        <end position="173"/>
    </location>
</feature>
<dbReference type="PANTHER" id="PTHR12236">
    <property type="entry name" value="STRUCTURAL CONTITUENT OF CUTICLE"/>
    <property type="match status" value="1"/>
</dbReference>
<comment type="caution">
    <text evidence="5">The sequence shown here is derived from an EMBL/GenBank/DDBJ whole genome shotgun (WGS) entry which is preliminary data.</text>
</comment>
<dbReference type="Pfam" id="PF00379">
    <property type="entry name" value="Chitin_bind_4"/>
    <property type="match status" value="1"/>
</dbReference>
<dbReference type="AlphaFoldDB" id="A0AAV2PKF1"/>
<evidence type="ECO:0000313" key="5">
    <source>
        <dbReference type="EMBL" id="CAL4059534.1"/>
    </source>
</evidence>
<proteinExistence type="predicted"/>
<accession>A0AAV2PKF1</accession>
<protein>
    <recommendedName>
        <fullName evidence="7">Pro-resilin</fullName>
    </recommendedName>
</protein>
<evidence type="ECO:0000256" key="1">
    <source>
        <dbReference type="ARBA" id="ARBA00022460"/>
    </source>
</evidence>
<gene>
    <name evidence="5" type="ORF">MNOR_LOCUS656</name>
</gene>
<dbReference type="EMBL" id="CAXKWB010000153">
    <property type="protein sequence ID" value="CAL4059534.1"/>
    <property type="molecule type" value="Genomic_DNA"/>
</dbReference>